<organism evidence="2 3">
    <name type="scientific">Streptomyces cupreus</name>
    <dbReference type="NCBI Taxonomy" id="2759956"/>
    <lineage>
        <taxon>Bacteria</taxon>
        <taxon>Bacillati</taxon>
        <taxon>Actinomycetota</taxon>
        <taxon>Actinomycetes</taxon>
        <taxon>Kitasatosporales</taxon>
        <taxon>Streptomycetaceae</taxon>
        <taxon>Streptomyces</taxon>
    </lineage>
</organism>
<keyword evidence="3" id="KW-1185">Reference proteome</keyword>
<reference evidence="2 3" key="1">
    <citation type="submission" date="2020-08" db="EMBL/GenBank/DDBJ databases">
        <title>Streptomyces sp. PSKA01 genome sequencing and assembly.</title>
        <authorList>
            <person name="Mandal S."/>
            <person name="Maiti P.K."/>
            <person name="Das P."/>
        </authorList>
    </citation>
    <scope>NUCLEOTIDE SEQUENCE [LARGE SCALE GENOMIC DNA]</scope>
    <source>
        <strain evidence="2 3">PSKA01</strain>
    </source>
</reference>
<dbReference type="RefSeq" id="WP_186281442.1">
    <property type="nucleotide sequence ID" value="NZ_JACMSF010000006.1"/>
</dbReference>
<dbReference type="Gene3D" id="3.90.180.10">
    <property type="entry name" value="Medium-chain alcohol dehydrogenases, catalytic domain"/>
    <property type="match status" value="1"/>
</dbReference>
<dbReference type="Proteomes" id="UP000584670">
    <property type="component" value="Unassembled WGS sequence"/>
</dbReference>
<gene>
    <name evidence="2" type="ORF">H4N64_08195</name>
</gene>
<name>A0A7X1MAG2_9ACTN</name>
<evidence type="ECO:0000313" key="3">
    <source>
        <dbReference type="Proteomes" id="UP000584670"/>
    </source>
</evidence>
<evidence type="ECO:0000256" key="1">
    <source>
        <dbReference type="SAM" id="MobiDB-lite"/>
    </source>
</evidence>
<evidence type="ECO:0000313" key="2">
    <source>
        <dbReference type="EMBL" id="MBC2901585.1"/>
    </source>
</evidence>
<feature type="region of interest" description="Disordered" evidence="1">
    <location>
        <begin position="38"/>
        <end position="64"/>
    </location>
</feature>
<sequence>MPHVVIPTLAGLHAAGRFPVERLVTTFPFERINEAARATARERSSSPFSFSDPPANGAGRQHDY</sequence>
<dbReference type="EMBL" id="JACMSF010000006">
    <property type="protein sequence ID" value="MBC2901585.1"/>
    <property type="molecule type" value="Genomic_DNA"/>
</dbReference>
<dbReference type="AlphaFoldDB" id="A0A7X1MAG2"/>
<comment type="caution">
    <text evidence="2">The sequence shown here is derived from an EMBL/GenBank/DDBJ whole genome shotgun (WGS) entry which is preliminary data.</text>
</comment>
<feature type="compositionally biased region" description="Low complexity" evidence="1">
    <location>
        <begin position="45"/>
        <end position="54"/>
    </location>
</feature>
<protein>
    <submittedName>
        <fullName evidence="2">Uncharacterized protein</fullName>
    </submittedName>
</protein>
<accession>A0A7X1MAG2</accession>
<proteinExistence type="predicted"/>